<keyword evidence="3 6" id="KW-0732">Signal</keyword>
<dbReference type="GO" id="GO:0006508">
    <property type="term" value="P:proteolysis"/>
    <property type="evidence" value="ECO:0007669"/>
    <property type="project" value="UniProtKB-KW"/>
</dbReference>
<evidence type="ECO:0000256" key="4">
    <source>
        <dbReference type="ARBA" id="ARBA00022801"/>
    </source>
</evidence>
<organism evidence="7 8">
    <name type="scientific">Drosophila lebanonensis</name>
    <name type="common">Fruit fly</name>
    <name type="synonym">Scaptodrosophila lebanonensis</name>
    <dbReference type="NCBI Taxonomy" id="7225"/>
    <lineage>
        <taxon>Eukaryota</taxon>
        <taxon>Metazoa</taxon>
        <taxon>Ecdysozoa</taxon>
        <taxon>Arthropoda</taxon>
        <taxon>Hexapoda</taxon>
        <taxon>Insecta</taxon>
        <taxon>Pterygota</taxon>
        <taxon>Neoptera</taxon>
        <taxon>Endopterygota</taxon>
        <taxon>Diptera</taxon>
        <taxon>Brachycera</taxon>
        <taxon>Muscomorpha</taxon>
        <taxon>Ephydroidea</taxon>
        <taxon>Drosophilidae</taxon>
        <taxon>Scaptodrosophila</taxon>
    </lineage>
</organism>
<keyword evidence="5" id="KW-0325">Glycoprotein</keyword>
<dbReference type="Gene3D" id="1.20.120.980">
    <property type="entry name" value="Serine carboxypeptidase S28, SKS domain"/>
    <property type="match status" value="1"/>
</dbReference>
<evidence type="ECO:0000256" key="1">
    <source>
        <dbReference type="ARBA" id="ARBA00011079"/>
    </source>
</evidence>
<comment type="similarity">
    <text evidence="1">Belongs to the peptidase S28 family.</text>
</comment>
<feature type="signal peptide" evidence="6">
    <location>
        <begin position="1"/>
        <end position="16"/>
    </location>
</feature>
<accession>A0A6J2TG81</accession>
<feature type="chain" id="PRO_5026918304" evidence="6">
    <location>
        <begin position="17"/>
        <end position="488"/>
    </location>
</feature>
<keyword evidence="2 8" id="KW-0645">Protease</keyword>
<evidence type="ECO:0000256" key="2">
    <source>
        <dbReference type="ARBA" id="ARBA00022670"/>
    </source>
</evidence>
<evidence type="ECO:0000313" key="7">
    <source>
        <dbReference type="Proteomes" id="UP000504634"/>
    </source>
</evidence>
<dbReference type="PANTHER" id="PTHR11010">
    <property type="entry name" value="PROTEASE S28 PRO-X CARBOXYPEPTIDASE-RELATED"/>
    <property type="match status" value="1"/>
</dbReference>
<gene>
    <name evidence="8" type="primary">LOC115623740</name>
</gene>
<dbReference type="PANTHER" id="PTHR11010:SF5">
    <property type="entry name" value="RE36938P-RELATED"/>
    <property type="match status" value="1"/>
</dbReference>
<dbReference type="RefSeq" id="XP_030374113.1">
    <property type="nucleotide sequence ID" value="XM_030518253.1"/>
</dbReference>
<protein>
    <submittedName>
        <fullName evidence="8">Serine protease F56F10.1</fullName>
    </submittedName>
</protein>
<dbReference type="Pfam" id="PF05577">
    <property type="entry name" value="Peptidase_S28"/>
    <property type="match status" value="1"/>
</dbReference>
<dbReference type="InterPro" id="IPR042269">
    <property type="entry name" value="Ser_carbopepase_S28_SKS"/>
</dbReference>
<dbReference type="GO" id="GO:0070008">
    <property type="term" value="F:serine-type exopeptidase activity"/>
    <property type="evidence" value="ECO:0007669"/>
    <property type="project" value="InterPro"/>
</dbReference>
<name>A0A6J2TG81_DROLE</name>
<dbReference type="OrthoDB" id="1735038at2759"/>
<reference evidence="8" key="1">
    <citation type="submission" date="2025-08" db="UniProtKB">
        <authorList>
            <consortium name="RefSeq"/>
        </authorList>
    </citation>
    <scope>IDENTIFICATION</scope>
    <source>
        <strain evidence="8">11010-0011.00</strain>
        <tissue evidence="8">Whole body</tissue>
    </source>
</reference>
<proteinExistence type="inferred from homology"/>
<dbReference type="SUPFAM" id="SSF53474">
    <property type="entry name" value="alpha/beta-Hydrolases"/>
    <property type="match status" value="2"/>
</dbReference>
<evidence type="ECO:0000313" key="8">
    <source>
        <dbReference type="RefSeq" id="XP_030374113.1"/>
    </source>
</evidence>
<dbReference type="Gene3D" id="3.40.50.1820">
    <property type="entry name" value="alpha/beta hydrolase"/>
    <property type="match status" value="1"/>
</dbReference>
<dbReference type="GO" id="GO:0008239">
    <property type="term" value="F:dipeptidyl-peptidase activity"/>
    <property type="evidence" value="ECO:0007669"/>
    <property type="project" value="TreeGrafter"/>
</dbReference>
<keyword evidence="7" id="KW-1185">Reference proteome</keyword>
<evidence type="ECO:0000256" key="5">
    <source>
        <dbReference type="ARBA" id="ARBA00023180"/>
    </source>
</evidence>
<sequence>MKYSLAVLLVSFVTLSDETSLPDHDPGLLPKEESVPASIQILKELNRAPPLPPTTMTSNVETRWFPQWLDNFDNNNTGVWYNRVMINEAYFQDGSPIFIYLGGEWAIDESGINSGHWVDIAKEHNGSLLYTEHRFFGLSIPIRPLSTENLEKYQNVHQALADVRNIIRTLKQQDKYKDSKVVISGGSYSATMVVWFRRLYPNDIVGGWASSAPLVAKVDFQEFMKVVGDAYDQLGTPGCYDIIKNATSYYEDLFSAGKGAEAKERLNLCDNFDPDSEQDRWQIFSSIANIFAGIAQYQKAGDLWAYCSVLREFDEDDATALSKFIQWRLHNPQCVSARYKSTINYYKWSMDNYDGTGLAWTFQTCNEFGWYQSSGSSQQPFGSTFPATLYTDQCHDVFSTNYTAVQIQANVNQTNEEFGGLSPDVTNVYFTQGGLDPWHTVGAGVKQNATIIPYASHCSDFGSISDSDSPEMRASKLRLALLVRKWLA</sequence>
<evidence type="ECO:0000256" key="6">
    <source>
        <dbReference type="SAM" id="SignalP"/>
    </source>
</evidence>
<dbReference type="Proteomes" id="UP000504634">
    <property type="component" value="Unplaced"/>
</dbReference>
<dbReference type="AlphaFoldDB" id="A0A6J2TG81"/>
<keyword evidence="4" id="KW-0378">Hydrolase</keyword>
<dbReference type="InterPro" id="IPR008758">
    <property type="entry name" value="Peptidase_S28"/>
</dbReference>
<dbReference type="InterPro" id="IPR029058">
    <property type="entry name" value="AB_hydrolase_fold"/>
</dbReference>
<evidence type="ECO:0000256" key="3">
    <source>
        <dbReference type="ARBA" id="ARBA00022729"/>
    </source>
</evidence>
<dbReference type="GeneID" id="115623740"/>